<keyword evidence="2" id="KW-0472">Membrane</keyword>
<comment type="caution">
    <text evidence="3">The sequence shown here is derived from an EMBL/GenBank/DDBJ whole genome shotgun (WGS) entry which is preliminary data.</text>
</comment>
<feature type="transmembrane region" description="Helical" evidence="2">
    <location>
        <begin position="174"/>
        <end position="191"/>
    </location>
</feature>
<name>A0AA39WVS5_9PEZI</name>
<dbReference type="Proteomes" id="UP001175000">
    <property type="component" value="Unassembled WGS sequence"/>
</dbReference>
<organism evidence="3 4">
    <name type="scientific">Immersiella caudata</name>
    <dbReference type="NCBI Taxonomy" id="314043"/>
    <lineage>
        <taxon>Eukaryota</taxon>
        <taxon>Fungi</taxon>
        <taxon>Dikarya</taxon>
        <taxon>Ascomycota</taxon>
        <taxon>Pezizomycotina</taxon>
        <taxon>Sordariomycetes</taxon>
        <taxon>Sordariomycetidae</taxon>
        <taxon>Sordariales</taxon>
        <taxon>Lasiosphaeriaceae</taxon>
        <taxon>Immersiella</taxon>
    </lineage>
</organism>
<feature type="transmembrane region" description="Helical" evidence="2">
    <location>
        <begin position="12"/>
        <end position="34"/>
    </location>
</feature>
<proteinExistence type="predicted"/>
<dbReference type="PANTHER" id="PTHR35179">
    <property type="entry name" value="PROTEIN CBG02620"/>
    <property type="match status" value="1"/>
</dbReference>
<protein>
    <submittedName>
        <fullName evidence="3">Uncharacterized protein</fullName>
    </submittedName>
</protein>
<feature type="transmembrane region" description="Helical" evidence="2">
    <location>
        <begin position="91"/>
        <end position="113"/>
    </location>
</feature>
<dbReference type="PANTHER" id="PTHR35179:SF1">
    <property type="entry name" value="INTEGRAL MEMBRANE PROTEIN"/>
    <property type="match status" value="1"/>
</dbReference>
<dbReference type="EMBL" id="JAULSU010000003">
    <property type="protein sequence ID" value="KAK0622486.1"/>
    <property type="molecule type" value="Genomic_DNA"/>
</dbReference>
<evidence type="ECO:0000256" key="2">
    <source>
        <dbReference type="SAM" id="Phobius"/>
    </source>
</evidence>
<keyword evidence="2" id="KW-1133">Transmembrane helix</keyword>
<accession>A0AA39WVS5</accession>
<feature type="transmembrane region" description="Helical" evidence="2">
    <location>
        <begin position="55"/>
        <end position="79"/>
    </location>
</feature>
<feature type="region of interest" description="Disordered" evidence="1">
    <location>
        <begin position="316"/>
        <end position="351"/>
    </location>
</feature>
<keyword evidence="2" id="KW-0812">Transmembrane</keyword>
<feature type="transmembrane region" description="Helical" evidence="2">
    <location>
        <begin position="134"/>
        <end position="154"/>
    </location>
</feature>
<gene>
    <name evidence="3" type="ORF">B0T14DRAFT_563934</name>
</gene>
<reference evidence="3" key="1">
    <citation type="submission" date="2023-06" db="EMBL/GenBank/DDBJ databases">
        <title>Genome-scale phylogeny and comparative genomics of the fungal order Sordariales.</title>
        <authorList>
            <consortium name="Lawrence Berkeley National Laboratory"/>
            <person name="Hensen N."/>
            <person name="Bonometti L."/>
            <person name="Westerberg I."/>
            <person name="Brannstrom I.O."/>
            <person name="Guillou S."/>
            <person name="Cros-Aarteil S."/>
            <person name="Calhoun S."/>
            <person name="Haridas S."/>
            <person name="Kuo A."/>
            <person name="Mondo S."/>
            <person name="Pangilinan J."/>
            <person name="Riley R."/>
            <person name="Labutti K."/>
            <person name="Andreopoulos B."/>
            <person name="Lipzen A."/>
            <person name="Chen C."/>
            <person name="Yanf M."/>
            <person name="Daum C."/>
            <person name="Ng V."/>
            <person name="Clum A."/>
            <person name="Steindorff A."/>
            <person name="Ohm R."/>
            <person name="Martin F."/>
            <person name="Silar P."/>
            <person name="Natvig D."/>
            <person name="Lalanne C."/>
            <person name="Gautier V."/>
            <person name="Ament-Velasquez S.L."/>
            <person name="Kruys A."/>
            <person name="Hutchinson M.I."/>
            <person name="Powell A.J."/>
            <person name="Barry K."/>
            <person name="Miller A.N."/>
            <person name="Grigoriev I.V."/>
            <person name="Debuchy R."/>
            <person name="Gladieux P."/>
            <person name="Thoren M.H."/>
            <person name="Johannesson H."/>
        </authorList>
    </citation>
    <scope>NUCLEOTIDE SEQUENCE</scope>
    <source>
        <strain evidence="3">CBS 606.72</strain>
    </source>
</reference>
<feature type="transmembrane region" description="Helical" evidence="2">
    <location>
        <begin position="203"/>
        <end position="223"/>
    </location>
</feature>
<evidence type="ECO:0000313" key="3">
    <source>
        <dbReference type="EMBL" id="KAK0622486.1"/>
    </source>
</evidence>
<keyword evidence="4" id="KW-1185">Reference proteome</keyword>
<dbReference type="AlphaFoldDB" id="A0AA39WVS5"/>
<evidence type="ECO:0000256" key="1">
    <source>
        <dbReference type="SAM" id="MobiDB-lite"/>
    </source>
</evidence>
<evidence type="ECO:0000313" key="4">
    <source>
        <dbReference type="Proteomes" id="UP001175000"/>
    </source>
</evidence>
<sequence>MASGETPSNSGPAAAASLPTLFFGVFLGVFVFALSKIVGQTTAIWRRTKNLANAYLVMIWVEASVNLIFALLTFLYMPFDRLTPGFIPGTLALYIVAIILWAIQTQLLTQIIINRVALIMMTSQTRVRLLRWSFFGVIACINISVGYILISAALDDATPAQKRLNFIFEHIQKSFFLVVDLGLNLFFLYLVRTRLIDFGLTKYWRLYNFNAWIVTIATSMDVIPLGMLSHSNPFLYVQFTPLGYIIKLHIELTMAVLISKVVKSPNFPSNGALYSGVVEQEQPHAPALSFPVSTMTGRDHAGGKLPVVSSFAFGGRNANQGQDPEAGGSVRGSGTASEGSSRDGSLKLEGGGIVKTVQMTVAVNRSDGGLGG</sequence>